<dbReference type="Proteomes" id="UP000001385">
    <property type="component" value="Chromosome II"/>
</dbReference>
<sequence length="56" mass="6627">MRNCHSKRTISFRISKCKLIRLYSQAKITFWKAGYPVDSQAEQRHVRRMSTCHSIA</sequence>
<evidence type="ECO:0000313" key="1">
    <source>
        <dbReference type="EMBL" id="ABX63874.1"/>
    </source>
</evidence>
<dbReference type="AlphaFoldDB" id="A9MBY7"/>
<organism evidence="1 2">
    <name type="scientific">Brucella canis (strain ATCC 23365 / NCTC 10854 / RM-666)</name>
    <dbReference type="NCBI Taxonomy" id="483179"/>
    <lineage>
        <taxon>Bacteria</taxon>
        <taxon>Pseudomonadati</taxon>
        <taxon>Pseudomonadota</taxon>
        <taxon>Alphaproteobacteria</taxon>
        <taxon>Hyphomicrobiales</taxon>
        <taxon>Brucellaceae</taxon>
        <taxon>Brucella/Ochrobactrum group</taxon>
        <taxon>Brucella</taxon>
    </lineage>
</organism>
<evidence type="ECO:0000313" key="2">
    <source>
        <dbReference type="Proteomes" id="UP000001385"/>
    </source>
</evidence>
<proteinExistence type="predicted"/>
<keyword evidence="2" id="KW-1185">Reference proteome</keyword>
<accession>A9MBY7</accession>
<reference evidence="1 2" key="1">
    <citation type="submission" date="2007-10" db="EMBL/GenBank/DDBJ databases">
        <title>Brucella canis ATCC 23365 whole genome shotgun sequencing project.</title>
        <authorList>
            <person name="Setubal J.C."/>
            <person name="Bowns C."/>
            <person name="Boyle S."/>
            <person name="Crasta O.R."/>
            <person name="Czar M.J."/>
            <person name="Dharmanolla C."/>
            <person name="Gillespie J.J."/>
            <person name="Kenyon R.W."/>
            <person name="Lu J."/>
            <person name="Mane S."/>
            <person name="Mohapatra S."/>
            <person name="Nagrani S."/>
            <person name="Purkayastha A."/>
            <person name="Rajasimha H.K."/>
            <person name="Shallom J.M."/>
            <person name="Shallom S."/>
            <person name="Shukla M."/>
            <person name="Snyder E.E."/>
            <person name="Sobral B.W."/>
            <person name="Wattam A.R."/>
            <person name="Will R."/>
            <person name="Williams K."/>
            <person name="Yoo H."/>
            <person name="Bruce D."/>
            <person name="Detter C."/>
            <person name="Munk C."/>
            <person name="Brettin T.S."/>
        </authorList>
    </citation>
    <scope>NUCLEOTIDE SEQUENCE [LARGE SCALE GENOMIC DNA]</scope>
    <source>
        <strain evidence="2">ATCC 23365 / NCTC 10854 / RM-666</strain>
    </source>
</reference>
<dbReference type="HOGENOM" id="CLU_3005191_0_0_5"/>
<dbReference type="KEGG" id="bcs:BCAN_B0704"/>
<gene>
    <name evidence="1" type="ordered locus">BCAN_B0704</name>
</gene>
<name>A9MBY7_BRUC2</name>
<protein>
    <submittedName>
        <fullName evidence="1">Uncharacterized protein</fullName>
    </submittedName>
</protein>
<dbReference type="EMBL" id="CP000873">
    <property type="protein sequence ID" value="ABX63874.1"/>
    <property type="molecule type" value="Genomic_DNA"/>
</dbReference>